<keyword evidence="1" id="KW-0378">Hydrolase</keyword>
<accession>A0A7W8BGC1</accession>
<evidence type="ECO:0000313" key="1">
    <source>
        <dbReference type="EMBL" id="MBB5122228.1"/>
    </source>
</evidence>
<sequence length="78" mass="8477">MSEANDFEEIISGIEKEMNQTLIEQRGVAALTFARIAGALYVEAIGAGVPHDLAKEMATDYWVKEVHPSAAVLEEGDE</sequence>
<dbReference type="AlphaFoldDB" id="A0A7W8BGC1"/>
<evidence type="ECO:0000313" key="2">
    <source>
        <dbReference type="Proteomes" id="UP000528608"/>
    </source>
</evidence>
<comment type="caution">
    <text evidence="1">The sequence shown here is derived from an EMBL/GenBank/DDBJ whole genome shotgun (WGS) entry which is preliminary data.</text>
</comment>
<proteinExistence type="predicted"/>
<dbReference type="Proteomes" id="UP000528608">
    <property type="component" value="Unassembled WGS sequence"/>
</dbReference>
<protein>
    <submittedName>
        <fullName evidence="1">HD superfamily phosphohydrolase YqeK</fullName>
    </submittedName>
</protein>
<dbReference type="EMBL" id="JACHJF010000024">
    <property type="protein sequence ID" value="MBB5122228.1"/>
    <property type="molecule type" value="Genomic_DNA"/>
</dbReference>
<gene>
    <name evidence="1" type="ORF">FHS36_005699</name>
</gene>
<name>A0A7W8BGC1_STREU</name>
<organism evidence="1 2">
    <name type="scientific">Streptomyces eurocidicus</name>
    <name type="common">Streptoverticillium eurocidicus</name>
    <dbReference type="NCBI Taxonomy" id="66423"/>
    <lineage>
        <taxon>Bacteria</taxon>
        <taxon>Bacillati</taxon>
        <taxon>Actinomycetota</taxon>
        <taxon>Actinomycetes</taxon>
        <taxon>Kitasatosporales</taxon>
        <taxon>Streptomycetaceae</taxon>
        <taxon>Streptomyces</taxon>
    </lineage>
</organism>
<dbReference type="GO" id="GO:0016787">
    <property type="term" value="F:hydrolase activity"/>
    <property type="evidence" value="ECO:0007669"/>
    <property type="project" value="UniProtKB-KW"/>
</dbReference>
<reference evidence="1 2" key="1">
    <citation type="submission" date="2020-08" db="EMBL/GenBank/DDBJ databases">
        <title>Genomic Encyclopedia of Type Strains, Phase III (KMG-III): the genomes of soil and plant-associated and newly described type strains.</title>
        <authorList>
            <person name="Whitman W."/>
        </authorList>
    </citation>
    <scope>NUCLEOTIDE SEQUENCE [LARGE SCALE GENOMIC DNA]</scope>
    <source>
        <strain evidence="1 2">CECT 3259</strain>
    </source>
</reference>
<dbReference type="RefSeq" id="WP_184743875.1">
    <property type="nucleotide sequence ID" value="NZ_JACHJF010000024.1"/>
</dbReference>